<evidence type="ECO:0000256" key="1">
    <source>
        <dbReference type="ARBA" id="ARBA00022686"/>
    </source>
</evidence>
<dbReference type="GO" id="GO:0046690">
    <property type="term" value="P:response to tellurium ion"/>
    <property type="evidence" value="ECO:0007669"/>
    <property type="project" value="UniProtKB-KW"/>
</dbReference>
<evidence type="ECO:0000313" key="3">
    <source>
        <dbReference type="EMBL" id="SDW39877.1"/>
    </source>
</evidence>
<evidence type="ECO:0000313" key="4">
    <source>
        <dbReference type="Proteomes" id="UP000182771"/>
    </source>
</evidence>
<accession>A0A1H2T7X9</accession>
<proteinExistence type="predicted"/>
<keyword evidence="4" id="KW-1185">Reference proteome</keyword>
<dbReference type="RefSeq" id="WP_016420290.1">
    <property type="nucleotide sequence ID" value="NZ_FNND01000002.1"/>
</dbReference>
<evidence type="ECO:0000259" key="2">
    <source>
        <dbReference type="Pfam" id="PF02342"/>
    </source>
</evidence>
<sequence length="219" mass="24710">MAINLQKGQKIDLRKDTGERLQSFCVGANWGAIENKSLFGLIKNTKNVDLDLSCIVIDENNNFCDHLYSPLYSESVLRNLGFPKGKLTTLDGALHHTGDDLEGDKGGDDELDNEIITVDLNKVAKKVSKIFFFLNNVGSEDFSQIPYAKIRMFEGTPDRVRSVFASYNVSAEPSFAGKRALILGKLYKRNDEWKFDAIGDPTDDKFFTQTIQRILRNYL</sequence>
<dbReference type="InterPro" id="IPR051324">
    <property type="entry name" value="Stress/Tellurium_Resist"/>
</dbReference>
<gene>
    <name evidence="3" type="ORF">SAMN05444420_102110</name>
</gene>
<dbReference type="OrthoDB" id="978360at2"/>
<dbReference type="PANTHER" id="PTHR32097:SF17">
    <property type="entry name" value="CAMP-BINDING PROTEIN 1-RELATED"/>
    <property type="match status" value="1"/>
</dbReference>
<dbReference type="Proteomes" id="UP000182771">
    <property type="component" value="Unassembled WGS sequence"/>
</dbReference>
<name>A0A1H2T7X9_9FLAO</name>
<keyword evidence="1" id="KW-0778">Tellurium resistance</keyword>
<dbReference type="InterPro" id="IPR003325">
    <property type="entry name" value="TerD"/>
</dbReference>
<comment type="caution">
    <text evidence="3">The sequence shown here is derived from an EMBL/GenBank/DDBJ whole genome shotgun (WGS) entry which is preliminary data.</text>
</comment>
<dbReference type="PANTHER" id="PTHR32097">
    <property type="entry name" value="CAMP-BINDING PROTEIN 1-RELATED"/>
    <property type="match status" value="1"/>
</dbReference>
<reference evidence="3 4" key="1">
    <citation type="submission" date="2016-10" db="EMBL/GenBank/DDBJ databases">
        <authorList>
            <person name="Varghese N."/>
            <person name="Submissions S."/>
        </authorList>
    </citation>
    <scope>NUCLEOTIDE SEQUENCE [LARGE SCALE GENOMIC DNA]</scope>
    <source>
        <strain evidence="3 4">DSM 11449</strain>
    </source>
</reference>
<dbReference type="CDD" id="cd06974">
    <property type="entry name" value="TerD_like"/>
    <property type="match status" value="1"/>
</dbReference>
<dbReference type="Pfam" id="PF02342">
    <property type="entry name" value="TerD"/>
    <property type="match status" value="1"/>
</dbReference>
<feature type="domain" description="TerD" evidence="2">
    <location>
        <begin position="1"/>
        <end position="205"/>
    </location>
</feature>
<dbReference type="Gene3D" id="2.60.60.30">
    <property type="entry name" value="sav2460 like domains"/>
    <property type="match status" value="1"/>
</dbReference>
<dbReference type="EMBL" id="FNND01000002">
    <property type="protein sequence ID" value="SDW39877.1"/>
    <property type="molecule type" value="Genomic_DNA"/>
</dbReference>
<protein>
    <submittedName>
        <fullName evidence="3">Tellurium resistance protein TerZ</fullName>
    </submittedName>
</protein>
<dbReference type="AlphaFoldDB" id="A0A1H2T7X9"/>
<organism evidence="3 4">
    <name type="scientific">Capnocytophaga granulosa</name>
    <dbReference type="NCBI Taxonomy" id="45242"/>
    <lineage>
        <taxon>Bacteria</taxon>
        <taxon>Pseudomonadati</taxon>
        <taxon>Bacteroidota</taxon>
        <taxon>Flavobacteriia</taxon>
        <taxon>Flavobacteriales</taxon>
        <taxon>Flavobacteriaceae</taxon>
        <taxon>Capnocytophaga</taxon>
    </lineage>
</organism>
<dbReference type="GeneID" id="85016209"/>